<keyword evidence="3" id="KW-0472">Membrane</keyword>
<feature type="transmembrane region" description="Helical" evidence="3">
    <location>
        <begin position="91"/>
        <end position="110"/>
    </location>
</feature>
<dbReference type="EMBL" id="SJPV01000004">
    <property type="protein sequence ID" value="TWU38271.1"/>
    <property type="molecule type" value="Genomic_DNA"/>
</dbReference>
<keyword evidence="2" id="KW-1015">Disulfide bond</keyword>
<protein>
    <submittedName>
        <fullName evidence="5">FecR protein</fullName>
    </submittedName>
</protein>
<keyword evidence="6" id="KW-1185">Reference proteome</keyword>
<evidence type="ECO:0000313" key="5">
    <source>
        <dbReference type="EMBL" id="TWU38271.1"/>
    </source>
</evidence>
<proteinExistence type="predicted"/>
<dbReference type="InterPro" id="IPR013320">
    <property type="entry name" value="ConA-like_dom_sf"/>
</dbReference>
<keyword evidence="1" id="KW-0732">Signal</keyword>
<evidence type="ECO:0000313" key="6">
    <source>
        <dbReference type="Proteomes" id="UP000319143"/>
    </source>
</evidence>
<feature type="domain" description="LamG-like jellyroll fold" evidence="4">
    <location>
        <begin position="366"/>
        <end position="497"/>
    </location>
</feature>
<dbReference type="AlphaFoldDB" id="A0A5C6DRU4"/>
<dbReference type="InterPro" id="IPR006860">
    <property type="entry name" value="FecR"/>
</dbReference>
<evidence type="ECO:0000256" key="2">
    <source>
        <dbReference type="ARBA" id="ARBA00023157"/>
    </source>
</evidence>
<evidence type="ECO:0000256" key="3">
    <source>
        <dbReference type="SAM" id="Phobius"/>
    </source>
</evidence>
<evidence type="ECO:0000259" key="4">
    <source>
        <dbReference type="SMART" id="SM00560"/>
    </source>
</evidence>
<dbReference type="InterPro" id="IPR012373">
    <property type="entry name" value="Ferrdict_sens_TM"/>
</dbReference>
<dbReference type="PANTHER" id="PTHR30273:SF2">
    <property type="entry name" value="PROTEIN FECR"/>
    <property type="match status" value="1"/>
</dbReference>
<dbReference type="Pfam" id="PF04773">
    <property type="entry name" value="FecR"/>
    <property type="match status" value="1"/>
</dbReference>
<name>A0A5C6DRU4_9BACT</name>
<evidence type="ECO:0000256" key="1">
    <source>
        <dbReference type="ARBA" id="ARBA00022729"/>
    </source>
</evidence>
<dbReference type="Proteomes" id="UP000319143">
    <property type="component" value="Unassembled WGS sequence"/>
</dbReference>
<gene>
    <name evidence="5" type="ORF">Poly41_27470</name>
</gene>
<organism evidence="5 6">
    <name type="scientific">Novipirellula artificiosorum</name>
    <dbReference type="NCBI Taxonomy" id="2528016"/>
    <lineage>
        <taxon>Bacteria</taxon>
        <taxon>Pseudomonadati</taxon>
        <taxon>Planctomycetota</taxon>
        <taxon>Planctomycetia</taxon>
        <taxon>Pirellulales</taxon>
        <taxon>Pirellulaceae</taxon>
        <taxon>Novipirellula</taxon>
    </lineage>
</organism>
<keyword evidence="3" id="KW-0812">Transmembrane</keyword>
<dbReference type="Pfam" id="PF13385">
    <property type="entry name" value="Laminin_G_3"/>
    <property type="match status" value="1"/>
</dbReference>
<dbReference type="PANTHER" id="PTHR30273">
    <property type="entry name" value="PERIPLASMIC SIGNAL SENSOR AND SIGMA FACTOR ACTIVATOR FECR-RELATED"/>
    <property type="match status" value="1"/>
</dbReference>
<dbReference type="SMART" id="SM00560">
    <property type="entry name" value="LamGL"/>
    <property type="match status" value="1"/>
</dbReference>
<sequence>MTVDDKRIDRLLDGELSDDEVGIVSQWLEVPANLERFARRAELHADLRSTLRRKRIQSTALQRNRDSRFDRALTMSAEPGTSNWRVSRTTLGLGTLALVTAACLLIAFMMPSGNTRPRSSRQYHASVISRIDAVLTRGGSNWDATGLVAGPYHLKKGLLHVSFDGGVMVYVEAPARFDAISGQRIVLHCGRLSANVPAEGIGFTVETPEAKVIDFGTEFSVDVESGASEVHVFEGLVRVQPRSRQGGEAGDAVDLRTSQAIKIEDTTVAPVGIEIARDRFIRNFDEPKRNYARSVKQLSPTAFYRMAIRDKGLVSEPPSYSGVVLMGDGIRPPHASGVFAGGSMRVRADSSGRGGRVPTPPMLIAGQFTLAVFVYLETPTHGGTVATNIRGDDGNFSLALDKNRRMQATIRTTNDDLQSVASDVLVPLQTWSHVVVTANGKSLQIYENGQLVASTRCSQMANSVSTPLWFGTNGDGLALWDGRIDELALFDTALSANDIAYLYQSALEEMARIE</sequence>
<dbReference type="SUPFAM" id="SSF49899">
    <property type="entry name" value="Concanavalin A-like lectins/glucanases"/>
    <property type="match status" value="1"/>
</dbReference>
<keyword evidence="3" id="KW-1133">Transmembrane helix</keyword>
<dbReference type="GO" id="GO:0016989">
    <property type="term" value="F:sigma factor antagonist activity"/>
    <property type="evidence" value="ECO:0007669"/>
    <property type="project" value="TreeGrafter"/>
</dbReference>
<dbReference type="Gene3D" id="2.60.120.1440">
    <property type="match status" value="1"/>
</dbReference>
<reference evidence="5 6" key="1">
    <citation type="submission" date="2019-02" db="EMBL/GenBank/DDBJ databases">
        <title>Deep-cultivation of Planctomycetes and their phenomic and genomic characterization uncovers novel biology.</title>
        <authorList>
            <person name="Wiegand S."/>
            <person name="Jogler M."/>
            <person name="Boedeker C."/>
            <person name="Pinto D."/>
            <person name="Vollmers J."/>
            <person name="Rivas-Marin E."/>
            <person name="Kohn T."/>
            <person name="Peeters S.H."/>
            <person name="Heuer A."/>
            <person name="Rast P."/>
            <person name="Oberbeckmann S."/>
            <person name="Bunk B."/>
            <person name="Jeske O."/>
            <person name="Meyerdierks A."/>
            <person name="Storesund J.E."/>
            <person name="Kallscheuer N."/>
            <person name="Luecker S."/>
            <person name="Lage O.M."/>
            <person name="Pohl T."/>
            <person name="Merkel B.J."/>
            <person name="Hornburger P."/>
            <person name="Mueller R.-W."/>
            <person name="Bruemmer F."/>
            <person name="Labrenz M."/>
            <person name="Spormann A.M."/>
            <person name="Op Den Camp H."/>
            <person name="Overmann J."/>
            <person name="Amann R."/>
            <person name="Jetten M.S.M."/>
            <person name="Mascher T."/>
            <person name="Medema M.H."/>
            <person name="Devos D.P."/>
            <person name="Kaster A.-K."/>
            <person name="Ovreas L."/>
            <person name="Rohde M."/>
            <person name="Galperin M.Y."/>
            <person name="Jogler C."/>
        </authorList>
    </citation>
    <scope>NUCLEOTIDE SEQUENCE [LARGE SCALE GENOMIC DNA]</scope>
    <source>
        <strain evidence="5 6">Poly41</strain>
    </source>
</reference>
<comment type="caution">
    <text evidence="5">The sequence shown here is derived from an EMBL/GenBank/DDBJ whole genome shotgun (WGS) entry which is preliminary data.</text>
</comment>
<dbReference type="Gene3D" id="2.60.120.200">
    <property type="match status" value="1"/>
</dbReference>
<dbReference type="InterPro" id="IPR006558">
    <property type="entry name" value="LamG-like"/>
</dbReference>
<accession>A0A5C6DRU4</accession>
<dbReference type="RefSeq" id="WP_197231294.1">
    <property type="nucleotide sequence ID" value="NZ_SJPV01000004.1"/>
</dbReference>